<feature type="chain" id="PRO_5047547565" evidence="2">
    <location>
        <begin position="26"/>
        <end position="295"/>
    </location>
</feature>
<dbReference type="EMBL" id="CP091244">
    <property type="protein sequence ID" value="UJS23330.1"/>
    <property type="molecule type" value="Genomic_DNA"/>
</dbReference>
<evidence type="ECO:0000313" key="3">
    <source>
        <dbReference type="EMBL" id="UJS23330.1"/>
    </source>
</evidence>
<dbReference type="Proteomes" id="UP001054801">
    <property type="component" value="Chromosome"/>
</dbReference>
<keyword evidence="2" id="KW-0732">Signal</keyword>
<gene>
    <name evidence="3" type="ORF">L2Y54_15450</name>
</gene>
<organism evidence="3 4">
    <name type="scientific">Thiothrix winogradskyi</name>
    <dbReference type="NCBI Taxonomy" id="96472"/>
    <lineage>
        <taxon>Bacteria</taxon>
        <taxon>Pseudomonadati</taxon>
        <taxon>Pseudomonadota</taxon>
        <taxon>Gammaproteobacteria</taxon>
        <taxon>Thiotrichales</taxon>
        <taxon>Thiotrichaceae</taxon>
        <taxon>Thiothrix</taxon>
    </lineage>
</organism>
<accession>A0ABY3SX86</accession>
<proteinExistence type="predicted"/>
<sequence length="295" mass="31572">MKLSISKIALALTLSAVIIYPQVQANGNGHTKKSISEMAGDADLVLHGKVTAIDYRNSSSTTGSGSMPHTFVTYTVSEILAGNYTNPTITLRFMGGLDKKNGIFTSGSHMPAFDTGDEDILFVMGNGTSFCPLVDCSDGRLRVIGGGLQDEEGRELHSSDEDKLIKGNRKPSKIVDEQYVNGVTLGIKEIPTKDGQHPDQPNIKEPKITLPKIKNKTKDKVKTGKGVVSADAGMDFVFDIKPPSIDSEAPPVIGKPTPSSAVEEDEIAQRELEGEANRSAVQGYAMEVPGLDVIK</sequence>
<reference evidence="3" key="1">
    <citation type="journal article" date="2022" name="Microorganisms">
        <title>Two New Species of Filamentous Sulfur Bacteria of the Genus Thiothrix, Thiothrix winogradskyi sp. nov. and 'Candidatus Thiothrix sulfatifontis' sp. nov.</title>
        <authorList>
            <person name="Ravin N.V."/>
            <person name="Rossetti S."/>
            <person name="Beletsky A.V."/>
            <person name="Kadnikov V.V."/>
            <person name="Rudenko T.S."/>
            <person name="Smolyakov D.D."/>
            <person name="Moskvitina M.I."/>
            <person name="Gureeva M.V."/>
            <person name="Mardanov A.V."/>
            <person name="Grabovich M.Y."/>
        </authorList>
    </citation>
    <scope>NUCLEOTIDE SEQUENCE</scope>
    <source>
        <strain evidence="3">CT3</strain>
    </source>
</reference>
<protein>
    <submittedName>
        <fullName evidence="3">Uncharacterized protein</fullName>
    </submittedName>
</protein>
<name>A0ABY3SX86_9GAMM</name>
<evidence type="ECO:0000313" key="4">
    <source>
        <dbReference type="Proteomes" id="UP001054801"/>
    </source>
</evidence>
<keyword evidence="4" id="KW-1185">Reference proteome</keyword>
<evidence type="ECO:0000256" key="2">
    <source>
        <dbReference type="SAM" id="SignalP"/>
    </source>
</evidence>
<dbReference type="RefSeq" id="WP_236497337.1">
    <property type="nucleotide sequence ID" value="NZ_CP091244.1"/>
</dbReference>
<evidence type="ECO:0000256" key="1">
    <source>
        <dbReference type="SAM" id="MobiDB-lite"/>
    </source>
</evidence>
<feature type="signal peptide" evidence="2">
    <location>
        <begin position="1"/>
        <end position="25"/>
    </location>
</feature>
<feature type="region of interest" description="Disordered" evidence="1">
    <location>
        <begin position="243"/>
        <end position="263"/>
    </location>
</feature>